<evidence type="ECO:0000313" key="4">
    <source>
        <dbReference type="Proteomes" id="UP000195521"/>
    </source>
</evidence>
<protein>
    <recommendedName>
        <fullName evidence="5">Transmembrane protein</fullName>
    </recommendedName>
</protein>
<evidence type="ECO:0008006" key="5">
    <source>
        <dbReference type="Google" id="ProtNLM"/>
    </source>
</evidence>
<dbReference type="GeneID" id="39747060"/>
<keyword evidence="2" id="KW-0472">Membrane</keyword>
<keyword evidence="2" id="KW-0812">Transmembrane</keyword>
<feature type="transmembrane region" description="Helical" evidence="2">
    <location>
        <begin position="129"/>
        <end position="156"/>
    </location>
</feature>
<evidence type="ECO:0000313" key="3">
    <source>
        <dbReference type="EMBL" id="GAW80347.1"/>
    </source>
</evidence>
<keyword evidence="4" id="KW-1185">Reference proteome</keyword>
<keyword evidence="2" id="KW-1133">Transmembrane helix</keyword>
<dbReference type="AlphaFoldDB" id="A0A1Y1JGK9"/>
<dbReference type="Proteomes" id="UP000195521">
    <property type="component" value="Unassembled WGS sequence"/>
</dbReference>
<sequence length="224" mass="25627">MESKDSNESDNSSEEDQSEVKQKYQSNSVGCCYNFSSEVLKLSVISYYFWTSVCYMIGSITFISGYTNFSLRIHEQIVCAASSNVYVFSALWLIIGIILVTTCICYAMVVDGENNQINAENNSPLFINMLGILCKTIPTIVRVIHIFNLFQLYIITLDIMILPECNSFAVRFILFIIHILWWTIVIFGIISRRKTFLPPYLYKPVTNDVGYIVHVNNMLHSFGL</sequence>
<dbReference type="RefSeq" id="XP_028542936.1">
    <property type="nucleotide sequence ID" value="XM_028687135.1"/>
</dbReference>
<feature type="transmembrane region" description="Helical" evidence="2">
    <location>
        <begin position="45"/>
        <end position="64"/>
    </location>
</feature>
<organism evidence="3 4">
    <name type="scientific">Plasmodium gonderi</name>
    <dbReference type="NCBI Taxonomy" id="77519"/>
    <lineage>
        <taxon>Eukaryota</taxon>
        <taxon>Sar</taxon>
        <taxon>Alveolata</taxon>
        <taxon>Apicomplexa</taxon>
        <taxon>Aconoidasida</taxon>
        <taxon>Haemosporida</taxon>
        <taxon>Plasmodiidae</taxon>
        <taxon>Plasmodium</taxon>
        <taxon>Plasmodium (Plasmodium)</taxon>
    </lineage>
</organism>
<comment type="caution">
    <text evidence="3">The sequence shown here is derived from an EMBL/GenBank/DDBJ whole genome shotgun (WGS) entry which is preliminary data.</text>
</comment>
<dbReference type="OrthoDB" id="336859at2759"/>
<feature type="transmembrane region" description="Helical" evidence="2">
    <location>
        <begin position="85"/>
        <end position="109"/>
    </location>
</feature>
<proteinExistence type="predicted"/>
<gene>
    <name evidence="3" type="ORF">PGO_072620</name>
</gene>
<feature type="transmembrane region" description="Helical" evidence="2">
    <location>
        <begin position="168"/>
        <end position="190"/>
    </location>
</feature>
<accession>A0A1Y1JGK9</accession>
<reference evidence="4" key="1">
    <citation type="submission" date="2017-04" db="EMBL/GenBank/DDBJ databases">
        <title>Plasmodium gonderi genome.</title>
        <authorList>
            <person name="Arisue N."/>
            <person name="Honma H."/>
            <person name="Kawai S."/>
            <person name="Tougan T."/>
            <person name="Tanabe K."/>
            <person name="Horii T."/>
        </authorList>
    </citation>
    <scope>NUCLEOTIDE SEQUENCE [LARGE SCALE GENOMIC DNA]</scope>
    <source>
        <strain evidence="4">ATCC 30045</strain>
    </source>
</reference>
<evidence type="ECO:0000256" key="1">
    <source>
        <dbReference type="SAM" id="MobiDB-lite"/>
    </source>
</evidence>
<feature type="region of interest" description="Disordered" evidence="1">
    <location>
        <begin position="1"/>
        <end position="21"/>
    </location>
</feature>
<dbReference type="EMBL" id="BDQF01000008">
    <property type="protein sequence ID" value="GAW80347.1"/>
    <property type="molecule type" value="Genomic_DNA"/>
</dbReference>
<evidence type="ECO:0000256" key="2">
    <source>
        <dbReference type="SAM" id="Phobius"/>
    </source>
</evidence>
<dbReference type="OMA" id="TCICYAM"/>
<name>A0A1Y1JGK9_PLAGO</name>